<feature type="site" description="Increases basicity of active site His" evidence="5">
    <location>
        <position position="138"/>
    </location>
</feature>
<evidence type="ECO:0000256" key="1">
    <source>
        <dbReference type="ARBA" id="ARBA00007274"/>
    </source>
</evidence>
<dbReference type="GO" id="GO:0016746">
    <property type="term" value="F:acyltransferase activity"/>
    <property type="evidence" value="ECO:0007669"/>
    <property type="project" value="UniProtKB-KW"/>
</dbReference>
<feature type="binding site" evidence="6">
    <location>
        <position position="67"/>
    </location>
    <ligand>
        <name>substrate</name>
    </ligand>
</feature>
<gene>
    <name evidence="7" type="ORF">D1114_22440</name>
</gene>
<comment type="similarity">
    <text evidence="1">Belongs to the transferase hexapeptide repeat family.</text>
</comment>
<organism evidence="7 8">
    <name type="scientific">Cereibacter sphaeroides</name>
    <name type="common">Rhodobacter sphaeroides</name>
    <dbReference type="NCBI Taxonomy" id="1063"/>
    <lineage>
        <taxon>Bacteria</taxon>
        <taxon>Pseudomonadati</taxon>
        <taxon>Pseudomonadota</taxon>
        <taxon>Alphaproteobacteria</taxon>
        <taxon>Rhodobacterales</taxon>
        <taxon>Paracoccaceae</taxon>
        <taxon>Cereibacter</taxon>
    </lineage>
</organism>
<dbReference type="SUPFAM" id="SSF51161">
    <property type="entry name" value="Trimeric LpxA-like enzymes"/>
    <property type="match status" value="1"/>
</dbReference>
<dbReference type="PROSITE" id="PS00101">
    <property type="entry name" value="HEXAPEP_TRANSFERASES"/>
    <property type="match status" value="1"/>
</dbReference>
<dbReference type="Gene3D" id="2.160.10.10">
    <property type="entry name" value="Hexapeptide repeat proteins"/>
    <property type="match status" value="1"/>
</dbReference>
<dbReference type="InterPro" id="IPR018357">
    <property type="entry name" value="Hexapep_transf_CS"/>
</dbReference>
<dbReference type="CDD" id="cd03360">
    <property type="entry name" value="LbH_AT_putative"/>
    <property type="match status" value="1"/>
</dbReference>
<dbReference type="Proteomes" id="UP000266305">
    <property type="component" value="Unassembled WGS sequence"/>
</dbReference>
<accession>A0AAX1UFL4</accession>
<evidence type="ECO:0000256" key="4">
    <source>
        <dbReference type="ARBA" id="ARBA00023315"/>
    </source>
</evidence>
<dbReference type="PANTHER" id="PTHR43300">
    <property type="entry name" value="ACETYLTRANSFERASE"/>
    <property type="match status" value="1"/>
</dbReference>
<evidence type="ECO:0000313" key="7">
    <source>
        <dbReference type="EMBL" id="RHZ90706.1"/>
    </source>
</evidence>
<dbReference type="InterPro" id="IPR011004">
    <property type="entry name" value="Trimer_LpxA-like_sf"/>
</dbReference>
<dbReference type="InterPro" id="IPR001451">
    <property type="entry name" value="Hexapep"/>
</dbReference>
<dbReference type="RefSeq" id="WP_119001523.1">
    <property type="nucleotide sequence ID" value="NZ_QWGP01000049.1"/>
</dbReference>
<sequence>MTRPLLVPIGLSGNLVELFESLEAAHEIPAILDDDPRRAGTRFEGVPVLPLARAAGFGEARFLCLIGSERSFRVRGRIVADLGLPRERFARLAHPSARVSRMADVGCGTAIYHGVTVTSNARIGDHVLVMPHAILHHDVTIGAHSLVGAGVIVAGGARIGADCYIGSGAAIRNGITIGDGALVGMGAVVVRDVAPGMVVAGNPARPLPRRPAE</sequence>
<keyword evidence="4" id="KW-0012">Acyltransferase</keyword>
<dbReference type="PANTHER" id="PTHR43300:SF7">
    <property type="entry name" value="UDP-N-ACETYLBACILLOSAMINE N-ACETYLTRANSFERASE"/>
    <property type="match status" value="1"/>
</dbReference>
<evidence type="ECO:0000256" key="6">
    <source>
        <dbReference type="PIRSR" id="PIRSR620019-2"/>
    </source>
</evidence>
<dbReference type="EMBL" id="QWGP01000049">
    <property type="protein sequence ID" value="RHZ90706.1"/>
    <property type="molecule type" value="Genomic_DNA"/>
</dbReference>
<dbReference type="Pfam" id="PF00132">
    <property type="entry name" value="Hexapep"/>
    <property type="match status" value="2"/>
</dbReference>
<name>A0AAX1UFL4_CERSP</name>
<protein>
    <submittedName>
        <fullName evidence="7">Acetyltransferase</fullName>
    </submittedName>
</protein>
<dbReference type="NCBIfam" id="TIGR03570">
    <property type="entry name" value="NeuD_NnaD"/>
    <property type="match status" value="1"/>
</dbReference>
<feature type="active site" description="Proton acceptor" evidence="5">
    <location>
        <position position="137"/>
    </location>
</feature>
<dbReference type="InterPro" id="IPR020019">
    <property type="entry name" value="AcTrfase_PglD-like"/>
</dbReference>
<evidence type="ECO:0000313" key="8">
    <source>
        <dbReference type="Proteomes" id="UP000266305"/>
    </source>
</evidence>
<dbReference type="InterPro" id="IPR050179">
    <property type="entry name" value="Trans_hexapeptide_repeat"/>
</dbReference>
<proteinExistence type="inferred from homology"/>
<evidence type="ECO:0000256" key="3">
    <source>
        <dbReference type="ARBA" id="ARBA00022737"/>
    </source>
</evidence>
<keyword evidence="2" id="KW-0808">Transferase</keyword>
<evidence type="ECO:0000256" key="2">
    <source>
        <dbReference type="ARBA" id="ARBA00022679"/>
    </source>
</evidence>
<dbReference type="AlphaFoldDB" id="A0AAX1UFL4"/>
<comment type="caution">
    <text evidence="7">The sequence shown here is derived from an EMBL/GenBank/DDBJ whole genome shotgun (WGS) entry which is preliminary data.</text>
</comment>
<reference evidence="7 8" key="1">
    <citation type="submission" date="2018-08" db="EMBL/GenBank/DDBJ databases">
        <title>Draft genome sequence of Rhodobacter sphaeroides FY.</title>
        <authorList>
            <person name="Rayyan A."/>
            <person name="Meyer T.E."/>
            <person name="Kyndt J.A."/>
        </authorList>
    </citation>
    <scope>NUCLEOTIDE SEQUENCE [LARGE SCALE GENOMIC DNA]</scope>
    <source>
        <strain evidence="7 8">FY</strain>
    </source>
</reference>
<keyword evidence="3" id="KW-0677">Repeat</keyword>
<evidence type="ECO:0000256" key="5">
    <source>
        <dbReference type="PIRSR" id="PIRSR620019-1"/>
    </source>
</evidence>